<evidence type="ECO:0000256" key="3">
    <source>
        <dbReference type="ARBA" id="ARBA00022448"/>
    </source>
</evidence>
<gene>
    <name evidence="12" type="ORF">SAMN04488029_3365</name>
</gene>
<dbReference type="InterPro" id="IPR051045">
    <property type="entry name" value="TonB-dependent_transducer"/>
</dbReference>
<keyword evidence="8 10" id="KW-1133">Transmembrane helix</keyword>
<evidence type="ECO:0000256" key="7">
    <source>
        <dbReference type="ARBA" id="ARBA00022927"/>
    </source>
</evidence>
<dbReference type="Pfam" id="PF03544">
    <property type="entry name" value="TonB_C"/>
    <property type="match status" value="1"/>
</dbReference>
<feature type="transmembrane region" description="Helical" evidence="10">
    <location>
        <begin position="47"/>
        <end position="66"/>
    </location>
</feature>
<evidence type="ECO:0000313" key="12">
    <source>
        <dbReference type="EMBL" id="SMD37351.1"/>
    </source>
</evidence>
<dbReference type="GO" id="GO:0015031">
    <property type="term" value="P:protein transport"/>
    <property type="evidence" value="ECO:0007669"/>
    <property type="project" value="UniProtKB-KW"/>
</dbReference>
<dbReference type="STRING" id="692418.SAMN04488029_3365"/>
<dbReference type="PANTHER" id="PTHR33446">
    <property type="entry name" value="PROTEIN TONB-RELATED"/>
    <property type="match status" value="1"/>
</dbReference>
<evidence type="ECO:0000313" key="13">
    <source>
        <dbReference type="Proteomes" id="UP000192472"/>
    </source>
</evidence>
<dbReference type="InterPro" id="IPR008756">
    <property type="entry name" value="Peptidase_M56"/>
</dbReference>
<keyword evidence="5" id="KW-0997">Cell inner membrane</keyword>
<accession>A0A1W2GLA4</accession>
<feature type="transmembrane region" description="Helical" evidence="10">
    <location>
        <begin position="183"/>
        <end position="202"/>
    </location>
</feature>
<evidence type="ECO:0000256" key="4">
    <source>
        <dbReference type="ARBA" id="ARBA00022475"/>
    </source>
</evidence>
<evidence type="ECO:0000256" key="10">
    <source>
        <dbReference type="SAM" id="Phobius"/>
    </source>
</evidence>
<dbReference type="NCBIfam" id="TIGR01352">
    <property type="entry name" value="tonB_Cterm"/>
    <property type="match status" value="1"/>
</dbReference>
<keyword evidence="13" id="KW-1185">Reference proteome</keyword>
<keyword evidence="3" id="KW-0813">Transport</keyword>
<reference evidence="12 13" key="1">
    <citation type="submission" date="2017-04" db="EMBL/GenBank/DDBJ databases">
        <authorList>
            <person name="Afonso C.L."/>
            <person name="Miller P.J."/>
            <person name="Scott M.A."/>
            <person name="Spackman E."/>
            <person name="Goraichik I."/>
            <person name="Dimitrov K.M."/>
            <person name="Suarez D.L."/>
            <person name="Swayne D.E."/>
        </authorList>
    </citation>
    <scope>NUCLEOTIDE SEQUENCE [LARGE SCALE GENOMIC DNA]</scope>
    <source>
        <strain evidence="12 13">DSM 26133</strain>
    </source>
</reference>
<feature type="transmembrane region" description="Helical" evidence="10">
    <location>
        <begin position="14"/>
        <end position="35"/>
    </location>
</feature>
<dbReference type="GO" id="GO:0098797">
    <property type="term" value="C:plasma membrane protein complex"/>
    <property type="evidence" value="ECO:0007669"/>
    <property type="project" value="TreeGrafter"/>
</dbReference>
<dbReference type="InterPro" id="IPR006260">
    <property type="entry name" value="TonB/TolA_C"/>
</dbReference>
<proteinExistence type="inferred from homology"/>
<dbReference type="Proteomes" id="UP000192472">
    <property type="component" value="Unassembled WGS sequence"/>
</dbReference>
<comment type="similarity">
    <text evidence="2">Belongs to the TonB family.</text>
</comment>
<feature type="transmembrane region" description="Helical" evidence="10">
    <location>
        <begin position="94"/>
        <end position="116"/>
    </location>
</feature>
<keyword evidence="4" id="KW-1003">Cell membrane</keyword>
<evidence type="ECO:0000256" key="1">
    <source>
        <dbReference type="ARBA" id="ARBA00004383"/>
    </source>
</evidence>
<feature type="domain" description="TonB C-terminal" evidence="11">
    <location>
        <begin position="335"/>
        <end position="426"/>
    </location>
</feature>
<dbReference type="Pfam" id="PF05569">
    <property type="entry name" value="Peptidase_M56"/>
    <property type="match status" value="1"/>
</dbReference>
<evidence type="ECO:0000256" key="5">
    <source>
        <dbReference type="ARBA" id="ARBA00022519"/>
    </source>
</evidence>
<keyword evidence="7" id="KW-0653">Protein transport</keyword>
<dbReference type="GO" id="GO:0055085">
    <property type="term" value="P:transmembrane transport"/>
    <property type="evidence" value="ECO:0007669"/>
    <property type="project" value="InterPro"/>
</dbReference>
<evidence type="ECO:0000256" key="6">
    <source>
        <dbReference type="ARBA" id="ARBA00022692"/>
    </source>
</evidence>
<dbReference type="EMBL" id="FWYF01000003">
    <property type="protein sequence ID" value="SMD37351.1"/>
    <property type="molecule type" value="Genomic_DNA"/>
</dbReference>
<dbReference type="PANTHER" id="PTHR33446:SF2">
    <property type="entry name" value="PROTEIN TONB"/>
    <property type="match status" value="1"/>
</dbReference>
<comment type="subcellular location">
    <subcellularLocation>
        <location evidence="1">Cell inner membrane</location>
        <topology evidence="1">Single-pass membrane protein</topology>
        <orientation evidence="1">Periplasmic side</orientation>
    </subcellularLocation>
</comment>
<dbReference type="InterPro" id="IPR037682">
    <property type="entry name" value="TonB_C"/>
</dbReference>
<protein>
    <submittedName>
        <fullName evidence="12">TonB family C-terminal domain-containing protein</fullName>
    </submittedName>
</protein>
<evidence type="ECO:0000259" key="11">
    <source>
        <dbReference type="PROSITE" id="PS52015"/>
    </source>
</evidence>
<dbReference type="GO" id="GO:0031992">
    <property type="term" value="F:energy transducer activity"/>
    <property type="evidence" value="ECO:0007669"/>
    <property type="project" value="TreeGrafter"/>
</dbReference>
<evidence type="ECO:0000256" key="8">
    <source>
        <dbReference type="ARBA" id="ARBA00022989"/>
    </source>
</evidence>
<keyword evidence="9 10" id="KW-0472">Membrane</keyword>
<dbReference type="Gene3D" id="3.30.1150.10">
    <property type="match status" value="1"/>
</dbReference>
<organism evidence="12 13">
    <name type="scientific">Reichenbachiella faecimaris</name>
    <dbReference type="NCBI Taxonomy" id="692418"/>
    <lineage>
        <taxon>Bacteria</taxon>
        <taxon>Pseudomonadati</taxon>
        <taxon>Bacteroidota</taxon>
        <taxon>Cytophagia</taxon>
        <taxon>Cytophagales</taxon>
        <taxon>Reichenbachiellaceae</taxon>
        <taxon>Reichenbachiella</taxon>
    </lineage>
</organism>
<keyword evidence="6 10" id="KW-0812">Transmembrane</keyword>
<sequence>MPKKTQTPLVMNSIFNYLLESGFALGAFSLFYLLALKQEKAFVFNRFYLLGSVFLSLLLPMIQFRVAGVPSNLVAGTIILETLELNATEAASIFIPYALWLYVYIVIVALLLFRIVRKAVPLLIARRQSITQQGYHLYSLKNSSEAYTFWDTIYLGDQLDEGERDIILSHEVIHAREKHSLDILILEILSVILWINPIFLLVKKLARTNHEYLADAKAINLMNKKTYVQTLASHAIKKSGFVLAHAFYTSSTLKRIKMINQQNNQIMKIKQIVPFVLGLALVIVFGCEDAAEQLSSMDDQAAATAIAQAQTSSVKKAEGMDGVYDMVDVQPGPNGGMTAFYQWVAETMEYPTQARKDGIEGRVFVQFIVNEKGDITDVKSIKGIGAGCDAEAVRVMKTAAKWTPGLVDDKPVKVRMIMPVSFKLRG</sequence>
<dbReference type="AlphaFoldDB" id="A0A1W2GLA4"/>
<dbReference type="PROSITE" id="PS52015">
    <property type="entry name" value="TONB_CTD"/>
    <property type="match status" value="1"/>
</dbReference>
<dbReference type="SUPFAM" id="SSF74653">
    <property type="entry name" value="TolA/TonB C-terminal domain"/>
    <property type="match status" value="1"/>
</dbReference>
<evidence type="ECO:0000256" key="2">
    <source>
        <dbReference type="ARBA" id="ARBA00006555"/>
    </source>
</evidence>
<name>A0A1W2GLA4_REIFA</name>
<evidence type="ECO:0000256" key="9">
    <source>
        <dbReference type="ARBA" id="ARBA00023136"/>
    </source>
</evidence>